<name>A0A1G7WXQ5_9VIBR</name>
<gene>
    <name evidence="2" type="ORF">SAMN04488136_102242</name>
    <name evidence="3" type="ORF">SAMN04488136_10446</name>
</gene>
<keyword evidence="4" id="KW-1185">Reference proteome</keyword>
<evidence type="ECO:0000313" key="2">
    <source>
        <dbReference type="EMBL" id="SDG76698.1"/>
    </source>
</evidence>
<dbReference type="Proteomes" id="UP000198854">
    <property type="component" value="Unassembled WGS sequence"/>
</dbReference>
<dbReference type="EMBL" id="FNDD01000002">
    <property type="protein sequence ID" value="SDG76698.1"/>
    <property type="molecule type" value="Genomic_DNA"/>
</dbReference>
<reference evidence="2 4" key="1">
    <citation type="submission" date="2016-10" db="EMBL/GenBank/DDBJ databases">
        <authorList>
            <person name="de Groot N.N."/>
        </authorList>
    </citation>
    <scope>NUCLEOTIDE SEQUENCE [LARGE SCALE GENOMIC DNA]</scope>
    <source>
        <strain evidence="2 4">CGMCC 1.10228</strain>
    </source>
</reference>
<dbReference type="EMBL" id="FNDD01000004">
    <property type="protein sequence ID" value="SDG88007.1"/>
    <property type="molecule type" value="Genomic_DNA"/>
</dbReference>
<accession>A0A1G7WXQ5</accession>
<proteinExistence type="predicted"/>
<feature type="signal peptide" evidence="1">
    <location>
        <begin position="1"/>
        <end position="20"/>
    </location>
</feature>
<sequence>MKVAYRLCVLYVLIKPLSLAAYSDGFLSRNALPDEFGSSALLFCHWQQGLAKTGLVARVLGNNAREPIKKFT</sequence>
<protein>
    <submittedName>
        <fullName evidence="2">Uncharacterized protein</fullName>
    </submittedName>
</protein>
<evidence type="ECO:0000313" key="4">
    <source>
        <dbReference type="Proteomes" id="UP000198854"/>
    </source>
</evidence>
<dbReference type="AlphaFoldDB" id="A0A1G7WXQ5"/>
<organism evidence="2 4">
    <name type="scientific">Vibrio xiamenensis</name>
    <dbReference type="NCBI Taxonomy" id="861298"/>
    <lineage>
        <taxon>Bacteria</taxon>
        <taxon>Pseudomonadati</taxon>
        <taxon>Pseudomonadota</taxon>
        <taxon>Gammaproteobacteria</taxon>
        <taxon>Vibrionales</taxon>
        <taxon>Vibrionaceae</taxon>
        <taxon>Vibrio</taxon>
    </lineage>
</organism>
<evidence type="ECO:0000313" key="3">
    <source>
        <dbReference type="EMBL" id="SDG88007.1"/>
    </source>
</evidence>
<keyword evidence="1" id="KW-0732">Signal</keyword>
<evidence type="ECO:0000256" key="1">
    <source>
        <dbReference type="SAM" id="SignalP"/>
    </source>
</evidence>
<feature type="chain" id="PRO_5011894697" evidence="1">
    <location>
        <begin position="21"/>
        <end position="72"/>
    </location>
</feature>